<gene>
    <name evidence="2" type="ORF">FMOSSE_LOCUS5773</name>
</gene>
<dbReference type="Proteomes" id="UP000789375">
    <property type="component" value="Unassembled WGS sequence"/>
</dbReference>
<evidence type="ECO:0000313" key="3">
    <source>
        <dbReference type="Proteomes" id="UP000789375"/>
    </source>
</evidence>
<feature type="transmembrane region" description="Helical" evidence="1">
    <location>
        <begin position="36"/>
        <end position="57"/>
    </location>
</feature>
<reference evidence="2" key="1">
    <citation type="submission" date="2021-06" db="EMBL/GenBank/DDBJ databases">
        <authorList>
            <person name="Kallberg Y."/>
            <person name="Tangrot J."/>
            <person name="Rosling A."/>
        </authorList>
    </citation>
    <scope>NUCLEOTIDE SEQUENCE</scope>
    <source>
        <strain evidence="2">87-6 pot B 2015</strain>
    </source>
</reference>
<sequence length="122" mass="13632">MTNNGLSVVSQLIASIIYLILLPFGDFFGRHLSLYLAFNIGFIHGGSSGTLGAILYFRNKLYVLGVLISIFLFLVLVLTIFHIILTVQVYRLFKSRNFTICPRLNHTGATVSPDVRRAARLT</sequence>
<evidence type="ECO:0000313" key="2">
    <source>
        <dbReference type="EMBL" id="CAG8536653.1"/>
    </source>
</evidence>
<protein>
    <submittedName>
        <fullName evidence="2">685_t:CDS:1</fullName>
    </submittedName>
</protein>
<keyword evidence="1" id="KW-1133">Transmembrane helix</keyword>
<evidence type="ECO:0000256" key="1">
    <source>
        <dbReference type="SAM" id="Phobius"/>
    </source>
</evidence>
<comment type="caution">
    <text evidence="2">The sequence shown here is derived from an EMBL/GenBank/DDBJ whole genome shotgun (WGS) entry which is preliminary data.</text>
</comment>
<keyword evidence="3" id="KW-1185">Reference proteome</keyword>
<dbReference type="EMBL" id="CAJVPP010001141">
    <property type="protein sequence ID" value="CAG8536653.1"/>
    <property type="molecule type" value="Genomic_DNA"/>
</dbReference>
<name>A0A9N9FIX0_FUNMO</name>
<keyword evidence="1" id="KW-0812">Transmembrane</keyword>
<proteinExistence type="predicted"/>
<accession>A0A9N9FIX0</accession>
<organism evidence="2 3">
    <name type="scientific">Funneliformis mosseae</name>
    <name type="common">Endomycorrhizal fungus</name>
    <name type="synonym">Glomus mosseae</name>
    <dbReference type="NCBI Taxonomy" id="27381"/>
    <lineage>
        <taxon>Eukaryota</taxon>
        <taxon>Fungi</taxon>
        <taxon>Fungi incertae sedis</taxon>
        <taxon>Mucoromycota</taxon>
        <taxon>Glomeromycotina</taxon>
        <taxon>Glomeromycetes</taxon>
        <taxon>Glomerales</taxon>
        <taxon>Glomeraceae</taxon>
        <taxon>Funneliformis</taxon>
    </lineage>
</organism>
<dbReference type="AlphaFoldDB" id="A0A9N9FIX0"/>
<keyword evidence="1" id="KW-0472">Membrane</keyword>
<feature type="transmembrane region" description="Helical" evidence="1">
    <location>
        <begin position="63"/>
        <end position="87"/>
    </location>
</feature>
<feature type="transmembrane region" description="Helical" evidence="1">
    <location>
        <begin position="6"/>
        <end position="24"/>
    </location>
</feature>